<feature type="region of interest" description="Disordered" evidence="1">
    <location>
        <begin position="71"/>
        <end position="127"/>
    </location>
</feature>
<evidence type="ECO:0000313" key="3">
    <source>
        <dbReference type="Proteomes" id="UP000019484"/>
    </source>
</evidence>
<name>W9Y993_9EURO</name>
<dbReference type="HOGENOM" id="CLU_026126_0_0_1"/>
<sequence>MASMRRGQALGLAFGIIVLYLLFFSGSDTDFRKTTESSLARRRGILRGDLSDADLTAKTNRELQMILDKQKQILEPSPAQRGEPNPWASSGASDDDAISVAGRKTMPKTKEKPRYPMDGVVGATDDEGQEVALNGGKAEKPEDEGETMARQELQSILKKSPIIIFSKSYCPYSKRAKALLLEKYTISPAPYVVELDWMNSPVPKPPGEDDGDDDAPVPTLGRKIQDLLVSLTGRRTVPNIMINTQSLGGSDDLAHLHSEGKLEEEIKRMGGKRIVSVERNHGES</sequence>
<evidence type="ECO:0000313" key="2">
    <source>
        <dbReference type="EMBL" id="EXJ86225.1"/>
    </source>
</evidence>
<dbReference type="AlphaFoldDB" id="W9Y993"/>
<dbReference type="eggNOG" id="KOG1752">
    <property type="taxonomic scope" value="Eukaryota"/>
</dbReference>
<dbReference type="GO" id="GO:0005801">
    <property type="term" value="C:cis-Golgi network"/>
    <property type="evidence" value="ECO:0007669"/>
    <property type="project" value="TreeGrafter"/>
</dbReference>
<dbReference type="EMBL" id="AMWN01000005">
    <property type="protein sequence ID" value="EXJ86225.1"/>
    <property type="molecule type" value="Genomic_DNA"/>
</dbReference>
<feature type="region of interest" description="Disordered" evidence="1">
    <location>
        <begin position="200"/>
        <end position="219"/>
    </location>
</feature>
<dbReference type="RefSeq" id="XP_007725663.1">
    <property type="nucleotide sequence ID" value="XM_007727473.1"/>
</dbReference>
<dbReference type="GO" id="GO:0015038">
    <property type="term" value="F:glutathione disulfide oxidoreductase activity"/>
    <property type="evidence" value="ECO:0007669"/>
    <property type="project" value="TreeGrafter"/>
</dbReference>
<dbReference type="GO" id="GO:0005796">
    <property type="term" value="C:Golgi lumen"/>
    <property type="evidence" value="ECO:0007669"/>
    <property type="project" value="TreeGrafter"/>
</dbReference>
<dbReference type="STRING" id="1182541.W9Y993"/>
<gene>
    <name evidence="2" type="ORF">A1O1_06595</name>
</gene>
<dbReference type="GeneID" id="19161462"/>
<evidence type="ECO:0000256" key="1">
    <source>
        <dbReference type="SAM" id="MobiDB-lite"/>
    </source>
</evidence>
<reference evidence="2 3" key="1">
    <citation type="submission" date="2013-03" db="EMBL/GenBank/DDBJ databases">
        <title>The Genome Sequence of Capronia coronata CBS 617.96.</title>
        <authorList>
            <consortium name="The Broad Institute Genomics Platform"/>
            <person name="Cuomo C."/>
            <person name="de Hoog S."/>
            <person name="Gorbushina A."/>
            <person name="Walker B."/>
            <person name="Young S.K."/>
            <person name="Zeng Q."/>
            <person name="Gargeya S."/>
            <person name="Fitzgerald M."/>
            <person name="Haas B."/>
            <person name="Abouelleil A."/>
            <person name="Allen A.W."/>
            <person name="Alvarado L."/>
            <person name="Arachchi H.M."/>
            <person name="Berlin A.M."/>
            <person name="Chapman S.B."/>
            <person name="Gainer-Dewar J."/>
            <person name="Goldberg J."/>
            <person name="Griggs A."/>
            <person name="Gujja S."/>
            <person name="Hansen M."/>
            <person name="Howarth C."/>
            <person name="Imamovic A."/>
            <person name="Ireland A."/>
            <person name="Larimer J."/>
            <person name="McCowan C."/>
            <person name="Murphy C."/>
            <person name="Pearson M."/>
            <person name="Poon T.W."/>
            <person name="Priest M."/>
            <person name="Roberts A."/>
            <person name="Saif S."/>
            <person name="Shea T."/>
            <person name="Sisk P."/>
            <person name="Sykes S."/>
            <person name="Wortman J."/>
            <person name="Nusbaum C."/>
            <person name="Birren B."/>
        </authorList>
    </citation>
    <scope>NUCLEOTIDE SEQUENCE [LARGE SCALE GENOMIC DNA]</scope>
    <source>
        <strain evidence="2 3">CBS 617.96</strain>
    </source>
</reference>
<keyword evidence="3" id="KW-1185">Reference proteome</keyword>
<dbReference type="PANTHER" id="PTHR45694:SF5">
    <property type="entry name" value="GLUTAREDOXIN 2"/>
    <property type="match status" value="1"/>
</dbReference>
<dbReference type="SUPFAM" id="SSF52833">
    <property type="entry name" value="Thioredoxin-like"/>
    <property type="match status" value="1"/>
</dbReference>
<comment type="caution">
    <text evidence="2">The sequence shown here is derived from an EMBL/GenBank/DDBJ whole genome shotgun (WGS) entry which is preliminary data.</text>
</comment>
<dbReference type="Gene3D" id="3.40.30.10">
    <property type="entry name" value="Glutaredoxin"/>
    <property type="match status" value="1"/>
</dbReference>
<organism evidence="2 3">
    <name type="scientific">Capronia coronata CBS 617.96</name>
    <dbReference type="NCBI Taxonomy" id="1182541"/>
    <lineage>
        <taxon>Eukaryota</taxon>
        <taxon>Fungi</taxon>
        <taxon>Dikarya</taxon>
        <taxon>Ascomycota</taxon>
        <taxon>Pezizomycotina</taxon>
        <taxon>Eurotiomycetes</taxon>
        <taxon>Chaetothyriomycetidae</taxon>
        <taxon>Chaetothyriales</taxon>
        <taxon>Herpotrichiellaceae</taxon>
        <taxon>Capronia</taxon>
    </lineage>
</organism>
<dbReference type="GO" id="GO:0000324">
    <property type="term" value="C:fungal-type vacuole"/>
    <property type="evidence" value="ECO:0007669"/>
    <property type="project" value="TreeGrafter"/>
</dbReference>
<dbReference type="PROSITE" id="PS51354">
    <property type="entry name" value="GLUTAREDOXIN_2"/>
    <property type="match status" value="1"/>
</dbReference>
<protein>
    <submittedName>
        <fullName evidence="2">Uncharacterized protein</fullName>
    </submittedName>
</protein>
<accession>W9Y993</accession>
<dbReference type="PANTHER" id="PTHR45694">
    <property type="entry name" value="GLUTAREDOXIN 2"/>
    <property type="match status" value="1"/>
</dbReference>
<dbReference type="CDD" id="cd03419">
    <property type="entry name" value="GRX_GRXh_1_2_like"/>
    <property type="match status" value="1"/>
</dbReference>
<proteinExistence type="predicted"/>
<dbReference type="InterPro" id="IPR036249">
    <property type="entry name" value="Thioredoxin-like_sf"/>
</dbReference>
<dbReference type="OrthoDB" id="423313at2759"/>
<dbReference type="Proteomes" id="UP000019484">
    <property type="component" value="Unassembled WGS sequence"/>
</dbReference>
<dbReference type="GO" id="GO:0034599">
    <property type="term" value="P:cellular response to oxidative stress"/>
    <property type="evidence" value="ECO:0007669"/>
    <property type="project" value="TreeGrafter"/>
</dbReference>